<keyword evidence="7 11" id="KW-0547">Nucleotide-binding</keyword>
<comment type="function">
    <text evidence="1 11">Catalyzes the reversible adenylation of nicotinate mononucleotide (NaMN) to nicotinic acid adenine dinucleotide (NaAD).</text>
</comment>
<keyword evidence="5 11" id="KW-0808">Transferase</keyword>
<dbReference type="InterPro" id="IPR005248">
    <property type="entry name" value="NadD/NMNAT"/>
</dbReference>
<dbReference type="InterPro" id="IPR014729">
    <property type="entry name" value="Rossmann-like_a/b/a_fold"/>
</dbReference>
<evidence type="ECO:0000256" key="2">
    <source>
        <dbReference type="ARBA" id="ARBA00005019"/>
    </source>
</evidence>
<dbReference type="NCBIfam" id="TIGR00482">
    <property type="entry name" value="nicotinate (nicotinamide) nucleotide adenylyltransferase"/>
    <property type="match status" value="1"/>
</dbReference>
<comment type="pathway">
    <text evidence="2 11">Cofactor biosynthesis; NAD(+) biosynthesis; deamido-NAD(+) from nicotinate D-ribonucleotide: step 1/1.</text>
</comment>
<evidence type="ECO:0000256" key="10">
    <source>
        <dbReference type="ARBA" id="ARBA00048721"/>
    </source>
</evidence>
<dbReference type="PANTHER" id="PTHR39321:SF3">
    <property type="entry name" value="PHOSPHOPANTETHEINE ADENYLYLTRANSFERASE"/>
    <property type="match status" value="1"/>
</dbReference>
<keyword evidence="4 11" id="KW-0662">Pyridine nucleotide biosynthesis</keyword>
<accession>A0A8J7RMK2</accession>
<proteinExistence type="inferred from homology"/>
<comment type="caution">
    <text evidence="13">The sequence shown here is derived from an EMBL/GenBank/DDBJ whole genome shotgun (WGS) entry which is preliminary data.</text>
</comment>
<comment type="similarity">
    <text evidence="3 11">Belongs to the NadD family.</text>
</comment>
<evidence type="ECO:0000256" key="3">
    <source>
        <dbReference type="ARBA" id="ARBA00009014"/>
    </source>
</evidence>
<name>A0A8J7RMK2_9BACT</name>
<dbReference type="GO" id="GO:0004515">
    <property type="term" value="F:nicotinate-nucleotide adenylyltransferase activity"/>
    <property type="evidence" value="ECO:0007669"/>
    <property type="project" value="UniProtKB-UniRule"/>
</dbReference>
<keyword evidence="9 11" id="KW-0520">NAD</keyword>
<organism evidence="13 14">
    <name type="scientific">Natronogracilivirga saccharolytica</name>
    <dbReference type="NCBI Taxonomy" id="2812953"/>
    <lineage>
        <taxon>Bacteria</taxon>
        <taxon>Pseudomonadati</taxon>
        <taxon>Balneolota</taxon>
        <taxon>Balneolia</taxon>
        <taxon>Balneolales</taxon>
        <taxon>Cyclonatronaceae</taxon>
        <taxon>Natronogracilivirga</taxon>
    </lineage>
</organism>
<dbReference type="PANTHER" id="PTHR39321">
    <property type="entry name" value="NICOTINATE-NUCLEOTIDE ADENYLYLTRANSFERASE-RELATED"/>
    <property type="match status" value="1"/>
</dbReference>
<evidence type="ECO:0000256" key="7">
    <source>
        <dbReference type="ARBA" id="ARBA00022741"/>
    </source>
</evidence>
<keyword evidence="8 11" id="KW-0067">ATP-binding</keyword>
<dbReference type="RefSeq" id="WP_210513168.1">
    <property type="nucleotide sequence ID" value="NZ_JAFIDN010000013.1"/>
</dbReference>
<dbReference type="AlphaFoldDB" id="A0A8J7RMK2"/>
<evidence type="ECO:0000259" key="12">
    <source>
        <dbReference type="Pfam" id="PF01467"/>
    </source>
</evidence>
<dbReference type="EMBL" id="JAFIDN010000013">
    <property type="protein sequence ID" value="MBP3193710.1"/>
    <property type="molecule type" value="Genomic_DNA"/>
</dbReference>
<dbReference type="SUPFAM" id="SSF52374">
    <property type="entry name" value="Nucleotidylyl transferase"/>
    <property type="match status" value="1"/>
</dbReference>
<dbReference type="EC" id="2.7.7.18" evidence="11"/>
<evidence type="ECO:0000256" key="9">
    <source>
        <dbReference type="ARBA" id="ARBA00023027"/>
    </source>
</evidence>
<protein>
    <recommendedName>
        <fullName evidence="11">Probable nicotinate-nucleotide adenylyltransferase</fullName>
        <ecNumber evidence="11">2.7.7.18</ecNumber>
    </recommendedName>
    <alternativeName>
        <fullName evidence="11">Deamido-NAD(+) diphosphorylase</fullName>
    </alternativeName>
    <alternativeName>
        <fullName evidence="11">Deamido-NAD(+) pyrophosphorylase</fullName>
    </alternativeName>
    <alternativeName>
        <fullName evidence="11">Nicotinate mononucleotide adenylyltransferase</fullName>
        <shortName evidence="11">NaMN adenylyltransferase</shortName>
    </alternativeName>
</protein>
<dbReference type="HAMAP" id="MF_00244">
    <property type="entry name" value="NaMN_adenylyltr"/>
    <property type="match status" value="1"/>
</dbReference>
<gene>
    <name evidence="11 13" type="primary">nadD</name>
    <name evidence="13" type="ORF">NATSA_13620</name>
</gene>
<dbReference type="InterPro" id="IPR004821">
    <property type="entry name" value="Cyt_trans-like"/>
</dbReference>
<evidence type="ECO:0000256" key="8">
    <source>
        <dbReference type="ARBA" id="ARBA00022840"/>
    </source>
</evidence>
<evidence type="ECO:0000256" key="11">
    <source>
        <dbReference type="HAMAP-Rule" id="MF_00244"/>
    </source>
</evidence>
<evidence type="ECO:0000256" key="1">
    <source>
        <dbReference type="ARBA" id="ARBA00002324"/>
    </source>
</evidence>
<dbReference type="GO" id="GO:0009435">
    <property type="term" value="P:NAD+ biosynthetic process"/>
    <property type="evidence" value="ECO:0007669"/>
    <property type="project" value="UniProtKB-UniRule"/>
</dbReference>
<dbReference type="CDD" id="cd02165">
    <property type="entry name" value="NMNAT"/>
    <property type="match status" value="1"/>
</dbReference>
<dbReference type="GO" id="GO:0005524">
    <property type="term" value="F:ATP binding"/>
    <property type="evidence" value="ECO:0007669"/>
    <property type="project" value="UniProtKB-KW"/>
</dbReference>
<evidence type="ECO:0000256" key="6">
    <source>
        <dbReference type="ARBA" id="ARBA00022695"/>
    </source>
</evidence>
<dbReference type="Pfam" id="PF01467">
    <property type="entry name" value="CTP_transf_like"/>
    <property type="match status" value="1"/>
</dbReference>
<comment type="catalytic activity">
    <reaction evidence="10 11">
        <text>nicotinate beta-D-ribonucleotide + ATP + H(+) = deamido-NAD(+) + diphosphate</text>
        <dbReference type="Rhea" id="RHEA:22860"/>
        <dbReference type="ChEBI" id="CHEBI:15378"/>
        <dbReference type="ChEBI" id="CHEBI:30616"/>
        <dbReference type="ChEBI" id="CHEBI:33019"/>
        <dbReference type="ChEBI" id="CHEBI:57502"/>
        <dbReference type="ChEBI" id="CHEBI:58437"/>
        <dbReference type="EC" id="2.7.7.18"/>
    </reaction>
</comment>
<evidence type="ECO:0000256" key="5">
    <source>
        <dbReference type="ARBA" id="ARBA00022679"/>
    </source>
</evidence>
<dbReference type="UniPathway" id="UPA00253">
    <property type="reaction ID" value="UER00332"/>
</dbReference>
<dbReference type="Proteomes" id="UP000673975">
    <property type="component" value="Unassembled WGS sequence"/>
</dbReference>
<feature type="domain" description="Cytidyltransferase-like" evidence="12">
    <location>
        <begin position="5"/>
        <end position="165"/>
    </location>
</feature>
<evidence type="ECO:0000313" key="14">
    <source>
        <dbReference type="Proteomes" id="UP000673975"/>
    </source>
</evidence>
<evidence type="ECO:0000256" key="4">
    <source>
        <dbReference type="ARBA" id="ARBA00022642"/>
    </source>
</evidence>
<keyword evidence="14" id="KW-1185">Reference proteome</keyword>
<reference evidence="13" key="1">
    <citation type="submission" date="2021-02" db="EMBL/GenBank/DDBJ databases">
        <title>Natronogracilivirga saccharolytica gen. nov. sp. nov. a new anaerobic, haloalkiliphilic carbohydrate-fermenting bacterium from soda lake and proposing of Cyclonatronumiaceae fam. nov. in the phylum Balneolaeota.</title>
        <authorList>
            <person name="Zhilina T.N."/>
            <person name="Sorokin D.Y."/>
            <person name="Zavarzina D.G."/>
            <person name="Toshchakov S.V."/>
            <person name="Kublanov I.V."/>
        </authorList>
    </citation>
    <scope>NUCLEOTIDE SEQUENCE</scope>
    <source>
        <strain evidence="13">Z-1702</strain>
    </source>
</reference>
<dbReference type="Gene3D" id="3.40.50.620">
    <property type="entry name" value="HUPs"/>
    <property type="match status" value="1"/>
</dbReference>
<sequence>MATGLFFGTFNPFHRGHEAMVYSFLSSGTISELWIVPTPSPPHKDQAEIAPFRDRWNMVELAVSGIKGVRLSDIERHISAPHYTLKTIAALAGRYPDHGFVLCIGSDTLQTMPSWYKYKKISGYVSLLVAARPGIPKDPPEALDEFTIHYCKHDMVDVSSTEIRNEIAEGNIPGSGMISPEIAAYIRNNNLYRS</sequence>
<keyword evidence="6 11" id="KW-0548">Nucleotidyltransferase</keyword>
<evidence type="ECO:0000313" key="13">
    <source>
        <dbReference type="EMBL" id="MBP3193710.1"/>
    </source>
</evidence>